<gene>
    <name evidence="4" type="ORF">L1F31_03950</name>
</gene>
<dbReference type="Pfam" id="PF00106">
    <property type="entry name" value="adh_short"/>
    <property type="match status" value="1"/>
</dbReference>
<dbReference type="SUPFAM" id="SSF51735">
    <property type="entry name" value="NAD(P)-binding Rossmann-fold domains"/>
    <property type="match status" value="1"/>
</dbReference>
<dbReference type="PRINTS" id="PR00081">
    <property type="entry name" value="GDHRDH"/>
</dbReference>
<dbReference type="PANTHER" id="PTHR44196">
    <property type="entry name" value="DEHYDROGENASE/REDUCTASE SDR FAMILY MEMBER 7B"/>
    <property type="match status" value="1"/>
</dbReference>
<evidence type="ECO:0000256" key="1">
    <source>
        <dbReference type="ARBA" id="ARBA00006484"/>
    </source>
</evidence>
<name>A0ABY5SQK3_9MICO</name>
<dbReference type="RefSeq" id="WP_265419388.1">
    <property type="nucleotide sequence ID" value="NZ_CP093443.1"/>
</dbReference>
<dbReference type="NCBIfam" id="NF005878">
    <property type="entry name" value="PRK07825.1"/>
    <property type="match status" value="1"/>
</dbReference>
<evidence type="ECO:0000256" key="2">
    <source>
        <dbReference type="ARBA" id="ARBA00023002"/>
    </source>
</evidence>
<keyword evidence="2" id="KW-0560">Oxidoreductase</keyword>
<organism evidence="4 5">
    <name type="scientific">Brevibacterium spongiae</name>
    <dbReference type="NCBI Taxonomy" id="2909672"/>
    <lineage>
        <taxon>Bacteria</taxon>
        <taxon>Bacillati</taxon>
        <taxon>Actinomycetota</taxon>
        <taxon>Actinomycetes</taxon>
        <taxon>Micrococcales</taxon>
        <taxon>Brevibacteriaceae</taxon>
        <taxon>Brevibacterium</taxon>
    </lineage>
</organism>
<dbReference type="PANTHER" id="PTHR44196:SF1">
    <property type="entry name" value="DEHYDROGENASE_REDUCTASE SDR FAMILY MEMBER 7B"/>
    <property type="match status" value="1"/>
</dbReference>
<dbReference type="InterPro" id="IPR036291">
    <property type="entry name" value="NAD(P)-bd_dom_sf"/>
</dbReference>
<reference evidence="4" key="1">
    <citation type="submission" date="2022-03" db="EMBL/GenBank/DDBJ databases">
        <title>Brevibacterium spongiae sp. nov., isolated from marine sponge.</title>
        <authorList>
            <person name="Li Z."/>
            <person name="Zhang M."/>
        </authorList>
    </citation>
    <scope>NUCLEOTIDE SEQUENCE</scope>
    <source>
        <strain evidence="4">WHS-Z9</strain>
    </source>
</reference>
<sequence>MSRTRTSRGTVVAITGGARGIGKAIAARLTAAGARVAIGDRDLATVRETGAELGVHAYPLDVTDFDSFTDFLDDVRRDLGPIDVLVNNAGIMWVGGFDEEPESAARAQVEVNLLGVINGIKAAAPAMREAGRGHLITVASAASILPTPGEATYAATKHGVLGYLRAVRAEMRGAGVDISVVMPVVVDTVLAAGTGTGAGPLLRPDDVAGAVVAAAHRPRFEITVPGFIGPVTRVAGLLPQPVRDRVFAAMVPDQVAQVREDARAGYEKAAFTTSRASRTEGQAASAE</sequence>
<accession>A0ABY5SQK3</accession>
<dbReference type="PRINTS" id="PR00080">
    <property type="entry name" value="SDRFAMILY"/>
</dbReference>
<proteinExistence type="inferred from homology"/>
<evidence type="ECO:0000313" key="5">
    <source>
        <dbReference type="Proteomes" id="UP001064879"/>
    </source>
</evidence>
<evidence type="ECO:0000256" key="3">
    <source>
        <dbReference type="RuleBase" id="RU000363"/>
    </source>
</evidence>
<dbReference type="Gene3D" id="3.40.50.720">
    <property type="entry name" value="NAD(P)-binding Rossmann-like Domain"/>
    <property type="match status" value="1"/>
</dbReference>
<dbReference type="CDD" id="cd05233">
    <property type="entry name" value="SDR_c"/>
    <property type="match status" value="1"/>
</dbReference>
<evidence type="ECO:0000313" key="4">
    <source>
        <dbReference type="EMBL" id="UVI36822.1"/>
    </source>
</evidence>
<dbReference type="EMBL" id="CP093443">
    <property type="protein sequence ID" value="UVI36822.1"/>
    <property type="molecule type" value="Genomic_DNA"/>
</dbReference>
<dbReference type="InterPro" id="IPR020904">
    <property type="entry name" value="Sc_DH/Rdtase_CS"/>
</dbReference>
<keyword evidence="5" id="KW-1185">Reference proteome</keyword>
<dbReference type="Proteomes" id="UP001064879">
    <property type="component" value="Chromosome"/>
</dbReference>
<dbReference type="PROSITE" id="PS00061">
    <property type="entry name" value="ADH_SHORT"/>
    <property type="match status" value="1"/>
</dbReference>
<comment type="similarity">
    <text evidence="1 3">Belongs to the short-chain dehydrogenases/reductases (SDR) family.</text>
</comment>
<dbReference type="InterPro" id="IPR002347">
    <property type="entry name" value="SDR_fam"/>
</dbReference>
<protein>
    <submittedName>
        <fullName evidence="4">SDR family oxidoreductase</fullName>
    </submittedName>
</protein>